<feature type="non-terminal residue" evidence="1">
    <location>
        <position position="95"/>
    </location>
</feature>
<reference evidence="1" key="1">
    <citation type="submission" date="2023-10" db="EMBL/GenBank/DDBJ databases">
        <title>Genome assembly of Pristionchus species.</title>
        <authorList>
            <person name="Yoshida K."/>
            <person name="Sommer R.J."/>
        </authorList>
    </citation>
    <scope>NUCLEOTIDE SEQUENCE</scope>
    <source>
        <strain evidence="1">RS0144</strain>
    </source>
</reference>
<dbReference type="Proteomes" id="UP001432027">
    <property type="component" value="Unassembled WGS sequence"/>
</dbReference>
<feature type="non-terminal residue" evidence="1">
    <location>
        <position position="1"/>
    </location>
</feature>
<dbReference type="AlphaFoldDB" id="A0AAV5UIT2"/>
<accession>A0AAV5UIT2</accession>
<evidence type="ECO:0000313" key="1">
    <source>
        <dbReference type="EMBL" id="GMT06971.1"/>
    </source>
</evidence>
<proteinExistence type="predicted"/>
<comment type="caution">
    <text evidence="1">The sequence shown here is derived from an EMBL/GenBank/DDBJ whole genome shotgun (WGS) entry which is preliminary data.</text>
</comment>
<evidence type="ECO:0000313" key="2">
    <source>
        <dbReference type="Proteomes" id="UP001432027"/>
    </source>
</evidence>
<organism evidence="1 2">
    <name type="scientific">Pristionchus entomophagus</name>
    <dbReference type="NCBI Taxonomy" id="358040"/>
    <lineage>
        <taxon>Eukaryota</taxon>
        <taxon>Metazoa</taxon>
        <taxon>Ecdysozoa</taxon>
        <taxon>Nematoda</taxon>
        <taxon>Chromadorea</taxon>
        <taxon>Rhabditida</taxon>
        <taxon>Rhabditina</taxon>
        <taxon>Diplogasteromorpha</taxon>
        <taxon>Diplogasteroidea</taxon>
        <taxon>Neodiplogasteridae</taxon>
        <taxon>Pristionchus</taxon>
    </lineage>
</organism>
<keyword evidence="2" id="KW-1185">Reference proteome</keyword>
<gene>
    <name evidence="1" type="ORF">PENTCL1PPCAC_29145</name>
</gene>
<protein>
    <submittedName>
        <fullName evidence="1">Uncharacterized protein</fullName>
    </submittedName>
</protein>
<sequence length="95" mass="10690">DLSAISGIRMINAFALGGHIMGISNRLTEPWAMYSIDMDTFAVREVPAFFYGFDPKPRDFRAPVVVLDGIAYLWLRFEGQMAAGTFEKSGCHWKI</sequence>
<name>A0AAV5UIT2_9BILA</name>
<dbReference type="EMBL" id="BTSX01000006">
    <property type="protein sequence ID" value="GMT06971.1"/>
    <property type="molecule type" value="Genomic_DNA"/>
</dbReference>